<evidence type="ECO:0000313" key="2">
    <source>
        <dbReference type="EMBL" id="MFH4984418.1"/>
    </source>
</evidence>
<feature type="transmembrane region" description="Helical" evidence="1">
    <location>
        <begin position="69"/>
        <end position="89"/>
    </location>
</feature>
<name>A0ABD6F300_9BILA</name>
<dbReference type="AlphaFoldDB" id="A0ABD6F300"/>
<keyword evidence="1" id="KW-1133">Transmembrane helix</keyword>
<reference evidence="2 3" key="1">
    <citation type="submission" date="2024-08" db="EMBL/GenBank/DDBJ databases">
        <title>Gnathostoma spinigerum genome.</title>
        <authorList>
            <person name="Gonzalez-Bertolin B."/>
            <person name="Monzon S."/>
            <person name="Zaballos A."/>
            <person name="Jimenez P."/>
            <person name="Dekumyoy P."/>
            <person name="Varona S."/>
            <person name="Cuesta I."/>
            <person name="Sumanam S."/>
            <person name="Adisakwattana P."/>
            <person name="Gasser R.B."/>
            <person name="Hernandez-Gonzalez A."/>
            <person name="Young N.D."/>
            <person name="Perteguer M.J."/>
        </authorList>
    </citation>
    <scope>NUCLEOTIDE SEQUENCE [LARGE SCALE GENOMIC DNA]</scope>
    <source>
        <strain evidence="2">AL3</strain>
        <tissue evidence="2">Liver</tissue>
    </source>
</reference>
<keyword evidence="1" id="KW-0812">Transmembrane</keyword>
<accession>A0ABD6F300</accession>
<sequence length="116" mass="13437">MTRKDRPVFSVDLSFEGDRDEDESESSFEEGRCLCKCMRITIALRLVAVTRLLLNLILLYIAFDTILVYLLAFTALGNFTVLCILISGVQEEKRNKIRYTKFWIVSDFVLEPISFE</sequence>
<dbReference type="Proteomes" id="UP001608902">
    <property type="component" value="Unassembled WGS sequence"/>
</dbReference>
<gene>
    <name evidence="2" type="ORF">AB6A40_011127</name>
</gene>
<dbReference type="EMBL" id="JBGFUD010017436">
    <property type="protein sequence ID" value="MFH4984418.1"/>
    <property type="molecule type" value="Genomic_DNA"/>
</dbReference>
<evidence type="ECO:0000256" key="1">
    <source>
        <dbReference type="SAM" id="Phobius"/>
    </source>
</evidence>
<keyword evidence="1" id="KW-0472">Membrane</keyword>
<organism evidence="2 3">
    <name type="scientific">Gnathostoma spinigerum</name>
    <dbReference type="NCBI Taxonomy" id="75299"/>
    <lineage>
        <taxon>Eukaryota</taxon>
        <taxon>Metazoa</taxon>
        <taxon>Ecdysozoa</taxon>
        <taxon>Nematoda</taxon>
        <taxon>Chromadorea</taxon>
        <taxon>Rhabditida</taxon>
        <taxon>Spirurina</taxon>
        <taxon>Gnathostomatomorpha</taxon>
        <taxon>Gnathostomatoidea</taxon>
        <taxon>Gnathostomatidae</taxon>
        <taxon>Gnathostoma</taxon>
    </lineage>
</organism>
<proteinExistence type="predicted"/>
<feature type="transmembrane region" description="Helical" evidence="1">
    <location>
        <begin position="42"/>
        <end position="63"/>
    </location>
</feature>
<protein>
    <submittedName>
        <fullName evidence="2">Uncharacterized protein</fullName>
    </submittedName>
</protein>
<comment type="caution">
    <text evidence="2">The sequence shown here is derived from an EMBL/GenBank/DDBJ whole genome shotgun (WGS) entry which is preliminary data.</text>
</comment>
<keyword evidence="3" id="KW-1185">Reference proteome</keyword>
<evidence type="ECO:0000313" key="3">
    <source>
        <dbReference type="Proteomes" id="UP001608902"/>
    </source>
</evidence>